<dbReference type="STRING" id="1076935.U4KX42"/>
<dbReference type="GO" id="GO:0006882">
    <property type="term" value="P:intracellular zinc ion homeostasis"/>
    <property type="evidence" value="ECO:0007669"/>
    <property type="project" value="TreeGrafter"/>
</dbReference>
<proteinExistence type="inferred from homology"/>
<keyword evidence="6 9" id="KW-1133">Transmembrane helix</keyword>
<feature type="region of interest" description="Disordered" evidence="8">
    <location>
        <begin position="268"/>
        <end position="292"/>
    </location>
</feature>
<dbReference type="InterPro" id="IPR027469">
    <property type="entry name" value="Cation_efflux_TMD_sf"/>
</dbReference>
<evidence type="ECO:0000256" key="4">
    <source>
        <dbReference type="ARBA" id="ARBA00022692"/>
    </source>
</evidence>
<feature type="domain" description="Cation efflux protein transmembrane" evidence="10">
    <location>
        <begin position="12"/>
        <end position="365"/>
    </location>
</feature>
<evidence type="ECO:0000256" key="3">
    <source>
        <dbReference type="ARBA" id="ARBA00022448"/>
    </source>
</evidence>
<feature type="compositionally biased region" description="Basic and acidic residues" evidence="8">
    <location>
        <begin position="162"/>
        <end position="177"/>
    </location>
</feature>
<evidence type="ECO:0000256" key="2">
    <source>
        <dbReference type="ARBA" id="ARBA00008873"/>
    </source>
</evidence>
<feature type="compositionally biased region" description="Polar residues" evidence="8">
    <location>
        <begin position="448"/>
        <end position="460"/>
    </location>
</feature>
<keyword evidence="13" id="KW-1185">Reference proteome</keyword>
<evidence type="ECO:0000256" key="9">
    <source>
        <dbReference type="SAM" id="Phobius"/>
    </source>
</evidence>
<dbReference type="Gene3D" id="1.20.1510.10">
    <property type="entry name" value="Cation efflux protein transmembrane domain"/>
    <property type="match status" value="2"/>
</dbReference>
<evidence type="ECO:0000256" key="1">
    <source>
        <dbReference type="ARBA" id="ARBA00004141"/>
    </source>
</evidence>
<dbReference type="PANTHER" id="PTHR45820:SF4">
    <property type="entry name" value="ZINC TRANSPORTER 63C, ISOFORM F"/>
    <property type="match status" value="1"/>
</dbReference>
<dbReference type="SUPFAM" id="SSF160240">
    <property type="entry name" value="Cation efflux protein cytoplasmic domain-like"/>
    <property type="match status" value="1"/>
</dbReference>
<dbReference type="InterPro" id="IPR036837">
    <property type="entry name" value="Cation_efflux_CTD_sf"/>
</dbReference>
<reference evidence="12 13" key="1">
    <citation type="journal article" date="2013" name="PLoS Genet.">
        <title>The genome and development-dependent transcriptomes of Pyronema confluens: a window into fungal evolution.</title>
        <authorList>
            <person name="Traeger S."/>
            <person name="Altegoer F."/>
            <person name="Freitag M."/>
            <person name="Gabaldon T."/>
            <person name="Kempken F."/>
            <person name="Kumar A."/>
            <person name="Marcet-Houben M."/>
            <person name="Poggeler S."/>
            <person name="Stajich J.E."/>
            <person name="Nowrousian M."/>
        </authorList>
    </citation>
    <scope>NUCLEOTIDE SEQUENCE [LARGE SCALE GENOMIC DNA]</scope>
    <source>
        <strain evidence="13">CBS 100304</strain>
        <tissue evidence="12">Vegetative mycelium</tissue>
    </source>
</reference>
<dbReference type="Proteomes" id="UP000018144">
    <property type="component" value="Unassembled WGS sequence"/>
</dbReference>
<gene>
    <name evidence="12" type="ORF">PCON_06139</name>
</gene>
<protein>
    <submittedName>
        <fullName evidence="12">Similar to Zinc/cadmium resistance protein acc. no. P20107</fullName>
    </submittedName>
</protein>
<dbReference type="InterPro" id="IPR027470">
    <property type="entry name" value="Cation_efflux_CTD"/>
</dbReference>
<dbReference type="SUPFAM" id="SSF161111">
    <property type="entry name" value="Cation efflux protein transmembrane domain-like"/>
    <property type="match status" value="1"/>
</dbReference>
<dbReference type="eggNOG" id="KOG1483">
    <property type="taxonomic scope" value="Eukaryota"/>
</dbReference>
<feature type="compositionally biased region" description="Acidic residues" evidence="8">
    <location>
        <begin position="178"/>
        <end position="190"/>
    </location>
</feature>
<evidence type="ECO:0000256" key="7">
    <source>
        <dbReference type="ARBA" id="ARBA00023136"/>
    </source>
</evidence>
<accession>U4KX42</accession>
<feature type="compositionally biased region" description="Basic and acidic residues" evidence="8">
    <location>
        <begin position="269"/>
        <end position="278"/>
    </location>
</feature>
<evidence type="ECO:0000259" key="11">
    <source>
        <dbReference type="Pfam" id="PF16916"/>
    </source>
</evidence>
<keyword evidence="4 9" id="KW-0812">Transmembrane</keyword>
<evidence type="ECO:0000256" key="5">
    <source>
        <dbReference type="ARBA" id="ARBA00022833"/>
    </source>
</evidence>
<keyword evidence="3" id="KW-0813">Transport</keyword>
<dbReference type="Pfam" id="PF01545">
    <property type="entry name" value="Cation_efflux"/>
    <property type="match status" value="1"/>
</dbReference>
<dbReference type="EMBL" id="HF935295">
    <property type="protein sequence ID" value="CCX06552.1"/>
    <property type="molecule type" value="Genomic_DNA"/>
</dbReference>
<name>U4KX42_PYROM</name>
<feature type="region of interest" description="Disordered" evidence="8">
    <location>
        <begin position="139"/>
        <end position="206"/>
    </location>
</feature>
<feature type="compositionally biased region" description="Basic residues" evidence="8">
    <location>
        <begin position="279"/>
        <end position="290"/>
    </location>
</feature>
<dbReference type="GO" id="GO:0005385">
    <property type="term" value="F:zinc ion transmembrane transporter activity"/>
    <property type="evidence" value="ECO:0007669"/>
    <property type="project" value="TreeGrafter"/>
</dbReference>
<feature type="compositionally biased region" description="Basic and acidic residues" evidence="8">
    <location>
        <begin position="139"/>
        <end position="155"/>
    </location>
</feature>
<feature type="region of interest" description="Disordered" evidence="8">
    <location>
        <begin position="448"/>
        <end position="471"/>
    </location>
</feature>
<comment type="subcellular location">
    <subcellularLocation>
        <location evidence="1">Membrane</location>
        <topology evidence="1">Multi-pass membrane protein</topology>
    </subcellularLocation>
</comment>
<evidence type="ECO:0000259" key="10">
    <source>
        <dbReference type="Pfam" id="PF01545"/>
    </source>
</evidence>
<feature type="transmembrane region" description="Helical" evidence="9">
    <location>
        <begin position="300"/>
        <end position="324"/>
    </location>
</feature>
<dbReference type="OrthoDB" id="9944568at2759"/>
<dbReference type="Pfam" id="PF16916">
    <property type="entry name" value="ZT_dimer"/>
    <property type="match status" value="1"/>
</dbReference>
<organism evidence="12 13">
    <name type="scientific">Pyronema omphalodes (strain CBS 100304)</name>
    <name type="common">Pyronema confluens</name>
    <dbReference type="NCBI Taxonomy" id="1076935"/>
    <lineage>
        <taxon>Eukaryota</taxon>
        <taxon>Fungi</taxon>
        <taxon>Dikarya</taxon>
        <taxon>Ascomycota</taxon>
        <taxon>Pezizomycotina</taxon>
        <taxon>Pezizomycetes</taxon>
        <taxon>Pezizales</taxon>
        <taxon>Pyronemataceae</taxon>
        <taxon>Pyronema</taxon>
    </lineage>
</organism>
<feature type="domain" description="Cation efflux protein cytoplasmic" evidence="11">
    <location>
        <begin position="369"/>
        <end position="447"/>
    </location>
</feature>
<evidence type="ECO:0000256" key="8">
    <source>
        <dbReference type="SAM" id="MobiDB-lite"/>
    </source>
</evidence>
<feature type="transmembrane region" description="Helical" evidence="9">
    <location>
        <begin position="35"/>
        <end position="56"/>
    </location>
</feature>
<feature type="transmembrane region" description="Helical" evidence="9">
    <location>
        <begin position="9"/>
        <end position="29"/>
    </location>
</feature>
<dbReference type="AlphaFoldDB" id="U4KX42"/>
<comment type="similarity">
    <text evidence="2">Belongs to the cation diffusion facilitator (CDF) transporter (TC 2.A.4) family. SLC30A subfamily.</text>
</comment>
<dbReference type="InterPro" id="IPR058533">
    <property type="entry name" value="Cation_efflux_TM"/>
</dbReference>
<evidence type="ECO:0000256" key="6">
    <source>
        <dbReference type="ARBA" id="ARBA00022989"/>
    </source>
</evidence>
<feature type="transmembrane region" description="Helical" evidence="9">
    <location>
        <begin position="76"/>
        <end position="99"/>
    </location>
</feature>
<evidence type="ECO:0000313" key="12">
    <source>
        <dbReference type="EMBL" id="CCX06552.1"/>
    </source>
</evidence>
<dbReference type="InterPro" id="IPR002524">
    <property type="entry name" value="Cation_efflux"/>
</dbReference>
<evidence type="ECO:0000313" key="13">
    <source>
        <dbReference type="Proteomes" id="UP000018144"/>
    </source>
</evidence>
<dbReference type="OMA" id="CLFHQHG"/>
<dbReference type="PANTHER" id="PTHR45820">
    <property type="entry name" value="FI23527P1"/>
    <property type="match status" value="1"/>
</dbReference>
<dbReference type="NCBIfam" id="TIGR01297">
    <property type="entry name" value="CDF"/>
    <property type="match status" value="1"/>
</dbReference>
<feature type="transmembrane region" description="Helical" evidence="9">
    <location>
        <begin position="111"/>
        <end position="131"/>
    </location>
</feature>
<keyword evidence="7 9" id="KW-0472">Membrane</keyword>
<sequence>MGMSRSSRIVTLLVIDVAFFFLEIIAGIMSHSLALIADSFHMLNDVFSLLVALYAIKLAKSKRTNDYTYGWQRAEVLGALVNGVFLLALCLSIFLEAIQRFVDPTEIKSPQLVFGVGCAGLASNILGLFLFHDHGHSHGGEGHSHGHSHGGEAHTHGHSHSHSHDLESGQHSHSHDVDDFDDDDDDDEEAELRRDSGDIESVLPGNYVRRAAHRTLSPSRSRQAHFSNPATDIHVHPALNRQEVIHAAHSSADEDSDDERTPLFAHASHTRDASPGHADHHHTKPKKPAKGHGNLNMHGVFLHVLGDALGNVGVILTAVFVTYAPGIAWLAPYTNYADPTISLLLTCIIFATTLPLCKSASKILLQGVPKGISLEEVKDDIASTPGIGSVHELHIWQLSDIKMIASLHIQVEFDPNTDKGEKYMLLAKNVRECLHGYGIHSVTIQPEFTPRGSNPPSVRGSTAYGADGSGGEEDNCLLECGDECGSGKCCAPVDENLVGNGAHGHAH</sequence>
<feature type="transmembrane region" description="Helical" evidence="9">
    <location>
        <begin position="336"/>
        <end position="357"/>
    </location>
</feature>
<dbReference type="GO" id="GO:0016020">
    <property type="term" value="C:membrane"/>
    <property type="evidence" value="ECO:0007669"/>
    <property type="project" value="UniProtKB-SubCell"/>
</dbReference>
<keyword evidence="5" id="KW-0862">Zinc</keyword>